<dbReference type="NCBIfam" id="TIGR03122">
    <property type="entry name" value="one_C_dehyd_C"/>
    <property type="match status" value="1"/>
</dbReference>
<organism evidence="2 3">
    <name type="scientific">Caballeronia humi</name>
    <dbReference type="NCBI Taxonomy" id="326474"/>
    <lineage>
        <taxon>Bacteria</taxon>
        <taxon>Pseudomonadati</taxon>
        <taxon>Pseudomonadota</taxon>
        <taxon>Betaproteobacteria</taxon>
        <taxon>Burkholderiales</taxon>
        <taxon>Burkholderiaceae</taxon>
        <taxon>Caballeronia</taxon>
    </lineage>
</organism>
<dbReference type="RefSeq" id="WP_087665742.1">
    <property type="nucleotide sequence ID" value="NZ_FCNW02000002.1"/>
</dbReference>
<dbReference type="GO" id="GO:0015948">
    <property type="term" value="P:methanogenesis"/>
    <property type="evidence" value="ECO:0007669"/>
    <property type="project" value="InterPro"/>
</dbReference>
<dbReference type="GO" id="GO:0046914">
    <property type="term" value="F:transition metal ion binding"/>
    <property type="evidence" value="ECO:0007669"/>
    <property type="project" value="InterPro"/>
</dbReference>
<dbReference type="Proteomes" id="UP000054977">
    <property type="component" value="Unassembled WGS sequence"/>
</dbReference>
<dbReference type="AlphaFoldDB" id="A0A158F841"/>
<dbReference type="STRING" id="326474.AWB65_00612"/>
<name>A0A158F841_9BURK</name>
<dbReference type="Pfam" id="PF01493">
    <property type="entry name" value="GXGXG"/>
    <property type="match status" value="1"/>
</dbReference>
<feature type="domain" description="Glutamate synthase alpha subunit C-terminal" evidence="1">
    <location>
        <begin position="104"/>
        <end position="211"/>
    </location>
</feature>
<dbReference type="GO" id="GO:0018493">
    <property type="term" value="F:formylmethanofuran dehydrogenase activity"/>
    <property type="evidence" value="ECO:0007669"/>
    <property type="project" value="InterPro"/>
</dbReference>
<dbReference type="InterPro" id="IPR017550">
    <property type="entry name" value="Formylmethanofuran_DH_suC"/>
</dbReference>
<evidence type="ECO:0000259" key="1">
    <source>
        <dbReference type="Pfam" id="PF01493"/>
    </source>
</evidence>
<sequence>MSTTTLRVKNAPGFRVDASKLLPAALAALSTDDIARLRLLAGNETCEAGDLFDITRSDGDALKLVIEGETRWLDRIGAYMTEGRIAVQGAGGDYAGLGMSGGELHINGDASRFAGCEMRGGRLTIAGNAGDFAAGALPGDMEGMTGGTLTIHGHAGARLADRMRRGLVIVGGDAGDFAASRIVAGTVCVAGRVGAHYAYGMRRGTLLLAREPDHLPPTFVAGGHGFQVFWSLLVRSLASEIAPFSTLDAHVLPHRHAGDLAVDGRGELLIAQS</sequence>
<dbReference type="OrthoDB" id="8562860at2"/>
<dbReference type="Gene3D" id="2.160.20.60">
    <property type="entry name" value="Glutamate synthase, alpha subunit, C-terminal domain"/>
    <property type="match status" value="2"/>
</dbReference>
<protein>
    <submittedName>
        <fullName evidence="2">Formyltransferase/hydrolase complex Fhc subunit C</fullName>
    </submittedName>
</protein>
<reference evidence="2" key="1">
    <citation type="submission" date="2016-01" db="EMBL/GenBank/DDBJ databases">
        <authorList>
            <person name="Peeters C."/>
        </authorList>
    </citation>
    <scope>NUCLEOTIDE SEQUENCE [LARGE SCALE GENOMIC DNA]</scope>
    <source>
        <strain evidence="2">LMG 22934</strain>
    </source>
</reference>
<keyword evidence="3" id="KW-1185">Reference proteome</keyword>
<dbReference type="GO" id="GO:0016740">
    <property type="term" value="F:transferase activity"/>
    <property type="evidence" value="ECO:0007669"/>
    <property type="project" value="UniProtKB-KW"/>
</dbReference>
<accession>A0A158F841</accession>
<dbReference type="InterPro" id="IPR036485">
    <property type="entry name" value="Glu_synth_asu_C_sf"/>
</dbReference>
<gene>
    <name evidence="2" type="primary">fhcC</name>
    <name evidence="2" type="ORF">AWB65_00612</name>
</gene>
<proteinExistence type="predicted"/>
<evidence type="ECO:0000313" key="3">
    <source>
        <dbReference type="Proteomes" id="UP000054977"/>
    </source>
</evidence>
<comment type="caution">
    <text evidence="2">The sequence shown here is derived from an EMBL/GenBank/DDBJ whole genome shotgun (WGS) entry which is preliminary data.</text>
</comment>
<evidence type="ECO:0000313" key="2">
    <source>
        <dbReference type="EMBL" id="SAL15843.1"/>
    </source>
</evidence>
<dbReference type="PANTHER" id="PTHR39673">
    <property type="entry name" value="TUNGSTEN FORMYLMETHANOFURAN DEHYDROGENASE, SUBUNIT C (FWDC)"/>
    <property type="match status" value="1"/>
</dbReference>
<dbReference type="CDD" id="cd00980">
    <property type="entry name" value="FwdC/FmdC"/>
    <property type="match status" value="1"/>
</dbReference>
<dbReference type="SUPFAM" id="SSF69336">
    <property type="entry name" value="Alpha subunit of glutamate synthase, C-terminal domain"/>
    <property type="match status" value="1"/>
</dbReference>
<dbReference type="PANTHER" id="PTHR39673:SF5">
    <property type="entry name" value="TUNGSTEN-CONTAINING FORMYLMETHANOFURAN DEHYDROGENASE 2 SUBUNIT C"/>
    <property type="match status" value="1"/>
</dbReference>
<dbReference type="EMBL" id="FCNW02000002">
    <property type="protein sequence ID" value="SAL15843.1"/>
    <property type="molecule type" value="Genomic_DNA"/>
</dbReference>
<dbReference type="InterPro" id="IPR002489">
    <property type="entry name" value="Glu_synth_asu_C"/>
</dbReference>
<dbReference type="GO" id="GO:0016787">
    <property type="term" value="F:hydrolase activity"/>
    <property type="evidence" value="ECO:0007669"/>
    <property type="project" value="UniProtKB-KW"/>
</dbReference>